<keyword evidence="1" id="KW-0472">Membrane</keyword>
<gene>
    <name evidence="3" type="ORF">HINF_LOCUS27072</name>
    <name evidence="2" type="ORF">HINF_LOCUS31816</name>
</gene>
<name>A0AA86U9M7_9EUKA</name>
<evidence type="ECO:0000256" key="1">
    <source>
        <dbReference type="SAM" id="Phobius"/>
    </source>
</evidence>
<keyword evidence="4" id="KW-1185">Reference proteome</keyword>
<sequence>MKLKLSCTLELQFVAQCVCGGYVYINRQQLKPPVLRINLALGIEVLTFFVIIQYSYKYFMRQITELKVQFLCGGLKIFVGIKQRIYFIIFKLNIISRFTAIHNVFSSNTE</sequence>
<reference evidence="2" key="1">
    <citation type="submission" date="2023-06" db="EMBL/GenBank/DDBJ databases">
        <authorList>
            <person name="Kurt Z."/>
        </authorList>
    </citation>
    <scope>NUCLEOTIDE SEQUENCE</scope>
</reference>
<accession>A0AA86U9M7</accession>
<keyword evidence="1" id="KW-1133">Transmembrane helix</keyword>
<dbReference type="EMBL" id="CATOUU010000721">
    <property type="protein sequence ID" value="CAI9944171.1"/>
    <property type="molecule type" value="Genomic_DNA"/>
</dbReference>
<keyword evidence="1" id="KW-0812">Transmembrane</keyword>
<feature type="transmembrane region" description="Helical" evidence="1">
    <location>
        <begin position="37"/>
        <end position="56"/>
    </location>
</feature>
<evidence type="ECO:0000313" key="3">
    <source>
        <dbReference type="EMBL" id="CAL6019689.1"/>
    </source>
</evidence>
<evidence type="ECO:0000313" key="2">
    <source>
        <dbReference type="EMBL" id="CAI9944171.1"/>
    </source>
</evidence>
<proteinExistence type="predicted"/>
<protein>
    <submittedName>
        <fullName evidence="3">Hypothetical_protein</fullName>
    </submittedName>
</protein>
<comment type="caution">
    <text evidence="2">The sequence shown here is derived from an EMBL/GenBank/DDBJ whole genome shotgun (WGS) entry which is preliminary data.</text>
</comment>
<dbReference type="Proteomes" id="UP001642409">
    <property type="component" value="Unassembled WGS sequence"/>
</dbReference>
<evidence type="ECO:0000313" key="4">
    <source>
        <dbReference type="Proteomes" id="UP001642409"/>
    </source>
</evidence>
<organism evidence="2">
    <name type="scientific">Hexamita inflata</name>
    <dbReference type="NCBI Taxonomy" id="28002"/>
    <lineage>
        <taxon>Eukaryota</taxon>
        <taxon>Metamonada</taxon>
        <taxon>Diplomonadida</taxon>
        <taxon>Hexamitidae</taxon>
        <taxon>Hexamitinae</taxon>
        <taxon>Hexamita</taxon>
    </lineage>
</organism>
<reference evidence="3 4" key="2">
    <citation type="submission" date="2024-07" db="EMBL/GenBank/DDBJ databases">
        <authorList>
            <person name="Akdeniz Z."/>
        </authorList>
    </citation>
    <scope>NUCLEOTIDE SEQUENCE [LARGE SCALE GENOMIC DNA]</scope>
</reference>
<dbReference type="AlphaFoldDB" id="A0AA86U9M7"/>
<dbReference type="EMBL" id="CAXDID020000083">
    <property type="protein sequence ID" value="CAL6019689.1"/>
    <property type="molecule type" value="Genomic_DNA"/>
</dbReference>